<feature type="transmembrane region" description="Helical" evidence="1">
    <location>
        <begin position="25"/>
        <end position="46"/>
    </location>
</feature>
<dbReference type="RefSeq" id="WP_326084851.1">
    <property type="nucleotide sequence ID" value="NZ_JARLKZ010000001.1"/>
</dbReference>
<proteinExistence type="predicted"/>
<sequence length="212" mass="24993">MIWLIYNDYLKKNVRKTSYAKFLNWYVWIIVAFMMFLTVGLLLSYIYSDNPLIFILIIIIEGLGGFYFGFELRRKSVKHVGATKDIHDHDINVLRKVLKDNDIKNMAQIDLLINQIEDELSNLKVSERFFKPLYTFATLILLPILSLFIKWLLDKGQDGLIIIAQVLLVIITVLGFIYMLKPLISQILDISFRRMKQLQRMLEDLKLKDFLK</sequence>
<name>A0ABU6GF67_9BACL</name>
<evidence type="ECO:0000313" key="2">
    <source>
        <dbReference type="EMBL" id="MEC0238365.1"/>
    </source>
</evidence>
<feature type="transmembrane region" description="Helical" evidence="1">
    <location>
        <begin position="159"/>
        <end position="180"/>
    </location>
</feature>
<gene>
    <name evidence="2" type="ORF">P4H66_00575</name>
</gene>
<accession>A0ABU6GF67</accession>
<keyword evidence="1" id="KW-0472">Membrane</keyword>
<dbReference type="Proteomes" id="UP001344632">
    <property type="component" value="Unassembled WGS sequence"/>
</dbReference>
<comment type="caution">
    <text evidence="2">The sequence shown here is derived from an EMBL/GenBank/DDBJ whole genome shotgun (WGS) entry which is preliminary data.</text>
</comment>
<feature type="transmembrane region" description="Helical" evidence="1">
    <location>
        <begin position="133"/>
        <end position="153"/>
    </location>
</feature>
<reference evidence="2 3" key="1">
    <citation type="submission" date="2023-03" db="EMBL/GenBank/DDBJ databases">
        <title>Bacillus Genome Sequencing.</title>
        <authorList>
            <person name="Dunlap C."/>
        </authorList>
    </citation>
    <scope>NUCLEOTIDE SEQUENCE [LARGE SCALE GENOMIC DNA]</scope>
    <source>
        <strain evidence="2 3">BD-525</strain>
    </source>
</reference>
<keyword evidence="3" id="KW-1185">Reference proteome</keyword>
<organism evidence="2 3">
    <name type="scientific">Paenibacillus dokdonensis</name>
    <dbReference type="NCBI Taxonomy" id="2567944"/>
    <lineage>
        <taxon>Bacteria</taxon>
        <taxon>Bacillati</taxon>
        <taxon>Bacillota</taxon>
        <taxon>Bacilli</taxon>
        <taxon>Bacillales</taxon>
        <taxon>Paenibacillaceae</taxon>
        <taxon>Paenibacillus</taxon>
    </lineage>
</organism>
<keyword evidence="1" id="KW-1133">Transmembrane helix</keyword>
<dbReference type="EMBL" id="JARLKZ010000001">
    <property type="protein sequence ID" value="MEC0238365.1"/>
    <property type="molecule type" value="Genomic_DNA"/>
</dbReference>
<evidence type="ECO:0000256" key="1">
    <source>
        <dbReference type="SAM" id="Phobius"/>
    </source>
</evidence>
<feature type="transmembrane region" description="Helical" evidence="1">
    <location>
        <begin position="52"/>
        <end position="70"/>
    </location>
</feature>
<evidence type="ECO:0000313" key="3">
    <source>
        <dbReference type="Proteomes" id="UP001344632"/>
    </source>
</evidence>
<protein>
    <submittedName>
        <fullName evidence="2">Uncharacterized protein</fullName>
    </submittedName>
</protein>
<keyword evidence="1" id="KW-0812">Transmembrane</keyword>